<evidence type="ECO:0000256" key="1">
    <source>
        <dbReference type="ARBA" id="ARBA00007277"/>
    </source>
</evidence>
<dbReference type="InterPro" id="IPR013783">
    <property type="entry name" value="Ig-like_fold"/>
</dbReference>
<keyword evidence="7" id="KW-1185">Reference proteome</keyword>
<feature type="domain" description="CBM20" evidence="5">
    <location>
        <begin position="86"/>
        <end position="206"/>
    </location>
</feature>
<dbReference type="GO" id="GO:0047389">
    <property type="term" value="F:glycerophosphocholine phosphodiesterase activity"/>
    <property type="evidence" value="ECO:0007669"/>
    <property type="project" value="TreeGrafter"/>
</dbReference>
<dbReference type="PROSITE" id="PS51704">
    <property type="entry name" value="GP_PDE"/>
    <property type="match status" value="1"/>
</dbReference>
<dbReference type="AlphaFoldDB" id="A0A915AKX0"/>
<evidence type="ECO:0000313" key="8">
    <source>
        <dbReference type="WBParaSite" id="PgR008_g078_t05"/>
    </source>
</evidence>
<dbReference type="GO" id="GO:2001070">
    <property type="term" value="F:starch binding"/>
    <property type="evidence" value="ECO:0007669"/>
    <property type="project" value="InterPro"/>
</dbReference>
<name>A0A915AKX0_PARUN</name>
<keyword evidence="2" id="KW-0378">Hydrolase</keyword>
<accession>A0A915AKX0</accession>
<evidence type="ECO:0000256" key="2">
    <source>
        <dbReference type="ARBA" id="ARBA00022801"/>
    </source>
</evidence>
<dbReference type="SMART" id="SM01065">
    <property type="entry name" value="CBM_2"/>
    <property type="match status" value="1"/>
</dbReference>
<reference evidence="8" key="1">
    <citation type="submission" date="2022-11" db="UniProtKB">
        <authorList>
            <consortium name="WormBaseParasite"/>
        </authorList>
    </citation>
    <scope>IDENTIFICATION</scope>
</reference>
<keyword evidence="4" id="KW-0472">Membrane</keyword>
<evidence type="ECO:0000259" key="6">
    <source>
        <dbReference type="PROSITE" id="PS51704"/>
    </source>
</evidence>
<dbReference type="InterPro" id="IPR057506">
    <property type="entry name" value="C2_GPCPD1"/>
</dbReference>
<dbReference type="GO" id="GO:0046475">
    <property type="term" value="P:glycerophospholipid catabolic process"/>
    <property type="evidence" value="ECO:0007669"/>
    <property type="project" value="TreeGrafter"/>
</dbReference>
<dbReference type="WBParaSite" id="PgR008_g078_t05">
    <property type="protein sequence ID" value="PgR008_g078_t05"/>
    <property type="gene ID" value="PgR008_g078"/>
</dbReference>
<dbReference type="Pfam" id="PF00686">
    <property type="entry name" value="CBM_20"/>
    <property type="match status" value="1"/>
</dbReference>
<dbReference type="InterPro" id="IPR013784">
    <property type="entry name" value="Carb-bd-like_fold"/>
</dbReference>
<feature type="domain" description="GP-PDE" evidence="6">
    <location>
        <begin position="414"/>
        <end position="721"/>
    </location>
</feature>
<evidence type="ECO:0000256" key="4">
    <source>
        <dbReference type="SAM" id="Phobius"/>
    </source>
</evidence>
<dbReference type="InterPro" id="IPR030395">
    <property type="entry name" value="GP_PDE_dom"/>
</dbReference>
<dbReference type="PANTHER" id="PTHR22958:SF42">
    <property type="entry name" value="GLYCEROPHOSPHOCHOLINE PHOSPHODIESTERASE GPCPD1 HOMOLOG 2-RELATED"/>
    <property type="match status" value="1"/>
</dbReference>
<dbReference type="Gene3D" id="2.60.40.10">
    <property type="entry name" value="Immunoglobulins"/>
    <property type="match status" value="1"/>
</dbReference>
<sequence>VRGVICSGFLPTSSQSQLPNCPPRTLKTGQVMNLAVRNLFYIPYLATSDYVSYVNVSLLIFVFIAVFHTGFVISDFFSGRGFAARMARVPRSSLHFSVDVSAARPWEHVFVTGSTPSLGLWDPSKAVQLSPDPQNKGRWSGAVDVGTEPVQFRYFIGYYLESGKEGAEKELIVSKWESFLHPRSILPAIESTSGVCHAHVTDTFGHNAAKEHVSEGWLIGENQNEILLRLHGAPFKFYKNRHASRSYRVKVTPFDLRVKETGSADDDDVDDGQEGFLPTSLPSFSDAYLAILSSEDPRYHSQLETGEHFRIDRDYFVFRTRSVAVEFIGFRIELFVHTEDGEDPNSGERFAISYALPSTMPGTFGISSLPLLAKSNRPVGQIMVDYLFIRSLQQPHPPQTMKVSYGRHWKKRQTLEVGHRGMGNSYTKMAAGRENTIHSLNSAAKNGADYVEFDVQLTKDKVAVIFHDFHVLVSVAKRSSSNLTALNNDPNSDYHELAVKELKLKQLQLLHLDHYKAIDGIKKEGIIKVTGGADEGAERMPFPTLVDALKQVDPSVGFNVEVKYPMMQKNGMHECENYFEHNAYIDVILSDVLTYAGDRRIVFSSFDPDVCAIIAAKQHLYPVLFLCVGMTTRYEPFVDMRASTSNAAVNFAASINILGVNFHSEDLLRDPSPVQRANKFGLVSFVWGDDLDNKENINYFKKELLVDGIIYDRIGEVEARRNVFMVEREAKTALFRRAVSPGASRTVSLSLEECPGSPTASDSLSISSSSTISPVHTPPPQPRHSPARMSCPRVL</sequence>
<organism evidence="7 8">
    <name type="scientific">Parascaris univalens</name>
    <name type="common">Nematode worm</name>
    <dbReference type="NCBI Taxonomy" id="6257"/>
    <lineage>
        <taxon>Eukaryota</taxon>
        <taxon>Metazoa</taxon>
        <taxon>Ecdysozoa</taxon>
        <taxon>Nematoda</taxon>
        <taxon>Chromadorea</taxon>
        <taxon>Rhabditida</taxon>
        <taxon>Spirurina</taxon>
        <taxon>Ascaridomorpha</taxon>
        <taxon>Ascaridoidea</taxon>
        <taxon>Ascarididae</taxon>
        <taxon>Parascaris</taxon>
    </lineage>
</organism>
<dbReference type="InterPro" id="IPR051578">
    <property type="entry name" value="GDPD"/>
</dbReference>
<dbReference type="PANTHER" id="PTHR22958">
    <property type="entry name" value="GLYCEROPHOSPHORYL DIESTER PHOSPHODIESTERASE"/>
    <property type="match status" value="1"/>
</dbReference>
<keyword evidence="4" id="KW-1133">Transmembrane helix</keyword>
<dbReference type="Gene3D" id="3.20.20.190">
    <property type="entry name" value="Phosphatidylinositol (PI) phosphodiesterase"/>
    <property type="match status" value="1"/>
</dbReference>
<dbReference type="InterPro" id="IPR017946">
    <property type="entry name" value="PLC-like_Pdiesterase_TIM-brl"/>
</dbReference>
<keyword evidence="4" id="KW-0812">Transmembrane</keyword>
<dbReference type="InterPro" id="IPR002044">
    <property type="entry name" value="CBM20"/>
</dbReference>
<feature type="transmembrane region" description="Helical" evidence="4">
    <location>
        <begin position="53"/>
        <end position="78"/>
    </location>
</feature>
<dbReference type="SUPFAM" id="SSF49452">
    <property type="entry name" value="Starch-binding domain-like"/>
    <property type="match status" value="1"/>
</dbReference>
<dbReference type="Pfam" id="PF25329">
    <property type="entry name" value="C2_GDE1"/>
    <property type="match status" value="1"/>
</dbReference>
<feature type="compositionally biased region" description="Low complexity" evidence="3">
    <location>
        <begin position="757"/>
        <end position="775"/>
    </location>
</feature>
<evidence type="ECO:0000313" key="7">
    <source>
        <dbReference type="Proteomes" id="UP000887569"/>
    </source>
</evidence>
<dbReference type="SUPFAM" id="SSF51695">
    <property type="entry name" value="PLC-like phosphodiesterases"/>
    <property type="match status" value="1"/>
</dbReference>
<dbReference type="FunFam" id="3.20.20.190:FF:000032">
    <property type="entry name" value="Glycerophosphoryl diester phosphodiesterase, putative"/>
    <property type="match status" value="1"/>
</dbReference>
<dbReference type="PROSITE" id="PS51166">
    <property type="entry name" value="CBM20"/>
    <property type="match status" value="1"/>
</dbReference>
<protein>
    <submittedName>
        <fullName evidence="8">CBM20 domain-containing protein</fullName>
    </submittedName>
</protein>
<feature type="region of interest" description="Disordered" evidence="3">
    <location>
        <begin position="749"/>
        <end position="795"/>
    </location>
</feature>
<proteinExistence type="inferred from homology"/>
<comment type="similarity">
    <text evidence="1">Belongs to the glycerophosphoryl diester phosphodiesterase family.</text>
</comment>
<evidence type="ECO:0000259" key="5">
    <source>
        <dbReference type="PROSITE" id="PS51166"/>
    </source>
</evidence>
<evidence type="ECO:0000256" key="3">
    <source>
        <dbReference type="SAM" id="MobiDB-lite"/>
    </source>
</evidence>
<dbReference type="Pfam" id="PF03009">
    <property type="entry name" value="GDPD"/>
    <property type="match status" value="1"/>
</dbReference>
<dbReference type="Proteomes" id="UP000887569">
    <property type="component" value="Unplaced"/>
</dbReference>